<keyword evidence="3 5" id="KW-1133">Transmembrane helix</keyword>
<evidence type="ECO:0000256" key="5">
    <source>
        <dbReference type="SAM" id="Phobius"/>
    </source>
</evidence>
<dbReference type="InterPro" id="IPR007318">
    <property type="entry name" value="Phopholipid_MeTrfase"/>
</dbReference>
<keyword evidence="4 5" id="KW-0472">Membrane</keyword>
<comment type="subcellular location">
    <subcellularLocation>
        <location evidence="1">Endomembrane system</location>
        <topology evidence="1">Multi-pass membrane protein</topology>
    </subcellularLocation>
</comment>
<keyword evidence="2 5" id="KW-0812">Transmembrane</keyword>
<evidence type="ECO:0000313" key="7">
    <source>
        <dbReference type="Proteomes" id="UP000026249"/>
    </source>
</evidence>
<dbReference type="EMBL" id="JFKE01000012">
    <property type="protein sequence ID" value="KAJ54022.1"/>
    <property type="molecule type" value="Genomic_DNA"/>
</dbReference>
<dbReference type="STRING" id="1454373.ACMU_04450"/>
<proteinExistence type="predicted"/>
<evidence type="ECO:0000256" key="1">
    <source>
        <dbReference type="ARBA" id="ARBA00004127"/>
    </source>
</evidence>
<evidence type="ECO:0000256" key="4">
    <source>
        <dbReference type="ARBA" id="ARBA00023136"/>
    </source>
</evidence>
<accession>A0A037ZD02</accession>
<dbReference type="Proteomes" id="UP000026249">
    <property type="component" value="Unassembled WGS sequence"/>
</dbReference>
<protein>
    <recommendedName>
        <fullName evidence="8">Methyltransferase</fullName>
    </recommendedName>
</protein>
<keyword evidence="7" id="KW-1185">Reference proteome</keyword>
<sequence>MMQTAIIYLGFGVAAATLTAILWSIVFPKRRIWPPKQYTALTPVFVWVPTFTLFGILIVLGILGWGNVAIPSWLRFGVGLPLIVIGNIIVWLEVSHFGVPQTGGAKGTLRTEGMYRYSRNPQYVADIAIVGGWMILSAAPWVFVVGAPVIAILVVTPFAEERWLKDQYGTAFEDYAKRVRRFF</sequence>
<dbReference type="Pfam" id="PF04191">
    <property type="entry name" value="PEMT"/>
    <property type="match status" value="1"/>
</dbReference>
<evidence type="ECO:0008006" key="8">
    <source>
        <dbReference type="Google" id="ProtNLM"/>
    </source>
</evidence>
<dbReference type="GO" id="GO:0012505">
    <property type="term" value="C:endomembrane system"/>
    <property type="evidence" value="ECO:0007669"/>
    <property type="project" value="UniProtKB-SubCell"/>
</dbReference>
<comment type="caution">
    <text evidence="6">The sequence shown here is derived from an EMBL/GenBank/DDBJ whole genome shotgun (WGS) entry which is preliminary data.</text>
</comment>
<reference evidence="6 7" key="1">
    <citation type="submission" date="2014-03" db="EMBL/GenBank/DDBJ databases">
        <title>Draft Genome Sequence of Actibacterium mucosum KCTC 23349, a Marine Alphaproteobacterium with Complex Ionic Requirements Isolated from Mediterranean Seawater at Malvarrosa Beach, Valencia, Spain.</title>
        <authorList>
            <person name="Arahal D.R."/>
            <person name="Shao Z."/>
            <person name="Lai Q."/>
            <person name="Pujalte M.J."/>
        </authorList>
    </citation>
    <scope>NUCLEOTIDE SEQUENCE [LARGE SCALE GENOMIC DNA]</scope>
    <source>
        <strain evidence="6 7">KCTC 23349</strain>
    </source>
</reference>
<gene>
    <name evidence="6" type="ORF">ACMU_04450</name>
</gene>
<evidence type="ECO:0000256" key="3">
    <source>
        <dbReference type="ARBA" id="ARBA00022989"/>
    </source>
</evidence>
<dbReference type="Gene3D" id="1.20.120.1630">
    <property type="match status" value="1"/>
</dbReference>
<organism evidence="6 7">
    <name type="scientific">Actibacterium mucosum KCTC 23349</name>
    <dbReference type="NCBI Taxonomy" id="1454373"/>
    <lineage>
        <taxon>Bacteria</taxon>
        <taxon>Pseudomonadati</taxon>
        <taxon>Pseudomonadota</taxon>
        <taxon>Alphaproteobacteria</taxon>
        <taxon>Rhodobacterales</taxon>
        <taxon>Roseobacteraceae</taxon>
        <taxon>Actibacterium</taxon>
    </lineage>
</organism>
<evidence type="ECO:0000313" key="6">
    <source>
        <dbReference type="EMBL" id="KAJ54022.1"/>
    </source>
</evidence>
<feature type="transmembrane region" description="Helical" evidence="5">
    <location>
        <begin position="72"/>
        <end position="92"/>
    </location>
</feature>
<feature type="transmembrane region" description="Helical" evidence="5">
    <location>
        <begin position="123"/>
        <end position="155"/>
    </location>
</feature>
<feature type="transmembrane region" description="Helical" evidence="5">
    <location>
        <begin position="6"/>
        <end position="26"/>
    </location>
</feature>
<feature type="transmembrane region" description="Helical" evidence="5">
    <location>
        <begin position="38"/>
        <end position="66"/>
    </location>
</feature>
<name>A0A037ZD02_9RHOB</name>
<evidence type="ECO:0000256" key="2">
    <source>
        <dbReference type="ARBA" id="ARBA00022692"/>
    </source>
</evidence>
<dbReference type="AlphaFoldDB" id="A0A037ZD02"/>